<reference evidence="2" key="1">
    <citation type="journal article" date="2019" name="Int. J. Syst. Evol. Microbiol.">
        <title>The Global Catalogue of Microorganisms (GCM) 10K type strain sequencing project: providing services to taxonomists for standard genome sequencing and annotation.</title>
        <authorList>
            <consortium name="The Broad Institute Genomics Platform"/>
            <consortium name="The Broad Institute Genome Sequencing Center for Infectious Disease"/>
            <person name="Wu L."/>
            <person name="Ma J."/>
        </authorList>
    </citation>
    <scope>NUCLEOTIDE SEQUENCE [LARGE SCALE GENOMIC DNA]</scope>
    <source>
        <strain evidence="2">KCTC 52490</strain>
    </source>
</reference>
<name>A0ABW6AIY7_9BACT</name>
<evidence type="ECO:0000313" key="2">
    <source>
        <dbReference type="Proteomes" id="UP001597512"/>
    </source>
</evidence>
<accession>A0ABW6AIY7</accession>
<comment type="caution">
    <text evidence="1">The sequence shown here is derived from an EMBL/GenBank/DDBJ whole genome shotgun (WGS) entry which is preliminary data.</text>
</comment>
<sequence length="58" mass="6470">MKDNRLIIISYRLPFLFKTENRVTSVKSSAGGLVTAVKSLDLPESAPKPLRHTINLTM</sequence>
<protein>
    <submittedName>
        <fullName evidence="1">Uncharacterized protein</fullName>
    </submittedName>
</protein>
<proteinExistence type="predicted"/>
<dbReference type="Gene3D" id="3.40.50.2000">
    <property type="entry name" value="Glycogen Phosphorylase B"/>
    <property type="match status" value="1"/>
</dbReference>
<dbReference type="RefSeq" id="WP_381499405.1">
    <property type="nucleotide sequence ID" value="NZ_JBHUOM010000002.1"/>
</dbReference>
<dbReference type="Proteomes" id="UP001597512">
    <property type="component" value="Unassembled WGS sequence"/>
</dbReference>
<gene>
    <name evidence="1" type="ORF">ACFS25_09940</name>
</gene>
<evidence type="ECO:0000313" key="1">
    <source>
        <dbReference type="EMBL" id="MFD2934103.1"/>
    </source>
</evidence>
<organism evidence="1 2">
    <name type="scientific">Spirosoma flavum</name>
    <dbReference type="NCBI Taxonomy" id="2048557"/>
    <lineage>
        <taxon>Bacteria</taxon>
        <taxon>Pseudomonadati</taxon>
        <taxon>Bacteroidota</taxon>
        <taxon>Cytophagia</taxon>
        <taxon>Cytophagales</taxon>
        <taxon>Cytophagaceae</taxon>
        <taxon>Spirosoma</taxon>
    </lineage>
</organism>
<keyword evidence="2" id="KW-1185">Reference proteome</keyword>
<dbReference type="EMBL" id="JBHUOM010000002">
    <property type="protein sequence ID" value="MFD2934103.1"/>
    <property type="molecule type" value="Genomic_DNA"/>
</dbReference>